<dbReference type="PROSITE" id="PS51257">
    <property type="entry name" value="PROKAR_LIPOPROTEIN"/>
    <property type="match status" value="1"/>
</dbReference>
<gene>
    <name evidence="1" type="ORF">HRUBRA_01406</name>
</gene>
<dbReference type="EMBL" id="AUVB01000041">
    <property type="protein sequence ID" value="KGE04000.1"/>
    <property type="molecule type" value="Genomic_DNA"/>
</dbReference>
<comment type="caution">
    <text evidence="1">The sequence shown here is derived from an EMBL/GenBank/DDBJ whole genome shotgun (WGS) entry which is preliminary data.</text>
</comment>
<evidence type="ECO:0000313" key="2">
    <source>
        <dbReference type="Proteomes" id="UP000029640"/>
    </source>
</evidence>
<protein>
    <submittedName>
        <fullName evidence="1">Type IV pilus biogenesis protein PilP</fullName>
    </submittedName>
</protein>
<name>A0A095VRK1_9GAMM</name>
<dbReference type="OrthoDB" id="5296580at2"/>
<dbReference type="Proteomes" id="UP000029640">
    <property type="component" value="Unassembled WGS sequence"/>
</dbReference>
<keyword evidence="2" id="KW-1185">Reference proteome</keyword>
<dbReference type="AlphaFoldDB" id="A0A095VRK1"/>
<dbReference type="Gene3D" id="2.30.30.830">
    <property type="match status" value="1"/>
</dbReference>
<dbReference type="RefSeq" id="WP_035517879.1">
    <property type="nucleotide sequence ID" value="NZ_KN234791.1"/>
</dbReference>
<dbReference type="eggNOG" id="COG3168">
    <property type="taxonomic scope" value="Bacteria"/>
</dbReference>
<organism evidence="1 2">
    <name type="scientific">Pseudohaliea rubra DSM 19751</name>
    <dbReference type="NCBI Taxonomy" id="1265313"/>
    <lineage>
        <taxon>Bacteria</taxon>
        <taxon>Pseudomonadati</taxon>
        <taxon>Pseudomonadota</taxon>
        <taxon>Gammaproteobacteria</taxon>
        <taxon>Cellvibrionales</taxon>
        <taxon>Halieaceae</taxon>
        <taxon>Pseudohaliea</taxon>
    </lineage>
</organism>
<dbReference type="HOGENOM" id="CLU_109321_1_0_6"/>
<proteinExistence type="predicted"/>
<dbReference type="STRING" id="1265313.HRUBRA_01406"/>
<evidence type="ECO:0000313" key="1">
    <source>
        <dbReference type="EMBL" id="KGE04000.1"/>
    </source>
</evidence>
<dbReference type="PIRSF" id="PIRSF016481">
    <property type="entry name" value="Pilus_assembly_PilP"/>
    <property type="match status" value="1"/>
</dbReference>
<reference evidence="1 2" key="1">
    <citation type="journal article" date="2014" name="Genome Announc.">
        <title>Genome Sequence of Gammaproteobacterial Pseudohaliea rubra Type Strain DSM 19751, Isolated from Coastal Seawater of the Mediterranean Sea.</title>
        <authorList>
            <person name="Spring S."/>
            <person name="Fiebig A."/>
            <person name="Riedel T."/>
            <person name="Goker M."/>
            <person name="Klenk H.P."/>
        </authorList>
    </citation>
    <scope>NUCLEOTIDE SEQUENCE [LARGE SCALE GENOMIC DNA]</scope>
    <source>
        <strain evidence="1 2">DSM 19751</strain>
    </source>
</reference>
<dbReference type="InterPro" id="IPR007446">
    <property type="entry name" value="PilP"/>
</dbReference>
<dbReference type="Pfam" id="PF04351">
    <property type="entry name" value="PilP"/>
    <property type="match status" value="1"/>
</dbReference>
<sequence length="176" mass="19221">MGQRLRHAAAAALALALSACSGNDFSDLDRFMAEKKARPGGVIAPIPTFKAYEPFAYSATRLRSPFDRPIAVREIAKLAGNSAIKPDLERPKEFLEQFTFDSLSMVGTLARGGRDWALVRDPDGGIHRVTEGNFLGRDHGEIVELTDTYLAVVEIVSDGTSDGWVERPRTIELSGM</sequence>
<accession>A0A095VRK1</accession>